<gene>
    <name evidence="2" type="ORF">I8748_15255</name>
</gene>
<dbReference type="InterPro" id="IPR002645">
    <property type="entry name" value="STAS_dom"/>
</dbReference>
<comment type="caution">
    <text evidence="2">The sequence shown here is derived from an EMBL/GenBank/DDBJ whole genome shotgun (WGS) entry which is preliminary data.</text>
</comment>
<evidence type="ECO:0000313" key="2">
    <source>
        <dbReference type="EMBL" id="MBH8563528.1"/>
    </source>
</evidence>
<protein>
    <submittedName>
        <fullName evidence="2">STAS domain-containing protein</fullName>
    </submittedName>
</protein>
<name>A0A8J7L8M8_9NOST</name>
<dbReference type="InterPro" id="IPR051932">
    <property type="entry name" value="Bact_StressResp_Reg"/>
</dbReference>
<dbReference type="Proteomes" id="UP000632766">
    <property type="component" value="Unassembled WGS sequence"/>
</dbReference>
<dbReference type="PROSITE" id="PS50801">
    <property type="entry name" value="STAS"/>
    <property type="match status" value="1"/>
</dbReference>
<evidence type="ECO:0000313" key="3">
    <source>
        <dbReference type="Proteomes" id="UP000632766"/>
    </source>
</evidence>
<reference evidence="2 3" key="1">
    <citation type="journal article" date="2021" name="Int. J. Syst. Evol. Microbiol.">
        <title>Amazonocrinis nigriterrae gen. nov., sp. nov., Atlanticothrix silvestris gen. nov., sp. nov. and Dendronalium phyllosphericum gen. nov., sp. nov., nostocacean cyanobacteria from Brazilian environments.</title>
        <authorList>
            <person name="Alvarenga D.O."/>
            <person name="Andreote A.P.D."/>
            <person name="Branco L.H.Z."/>
            <person name="Delbaje E."/>
            <person name="Cruz R.B."/>
            <person name="Varani A.M."/>
            <person name="Fiore M.F."/>
        </authorList>
    </citation>
    <scope>NUCLEOTIDE SEQUENCE [LARGE SCALE GENOMIC DNA]</scope>
    <source>
        <strain evidence="2 3">CENA67</strain>
    </source>
</reference>
<evidence type="ECO:0000259" key="1">
    <source>
        <dbReference type="PROSITE" id="PS50801"/>
    </source>
</evidence>
<proteinExistence type="predicted"/>
<sequence>MNVSNVQRIPLQLSQGCIFASIQIDLTAEVLQQFRQDILDWLHTNRARGIIVDLSGVEIMDLQDFETLRRTLSMAAMMGVETILTGFQPGVVSALVDLNANVDSIYAALDIDDALQLMNKLRPLNQDVELLPETFNQEYSQEINESSQLNLDSDQE</sequence>
<dbReference type="SUPFAM" id="SSF52091">
    <property type="entry name" value="SpoIIaa-like"/>
    <property type="match status" value="1"/>
</dbReference>
<dbReference type="InterPro" id="IPR036513">
    <property type="entry name" value="STAS_dom_sf"/>
</dbReference>
<dbReference type="AlphaFoldDB" id="A0A8J7L8M8"/>
<organism evidence="2 3">
    <name type="scientific">Amazonocrinis nigriterrae CENA67</name>
    <dbReference type="NCBI Taxonomy" id="2794033"/>
    <lineage>
        <taxon>Bacteria</taxon>
        <taxon>Bacillati</taxon>
        <taxon>Cyanobacteriota</taxon>
        <taxon>Cyanophyceae</taxon>
        <taxon>Nostocales</taxon>
        <taxon>Nostocaceae</taxon>
        <taxon>Amazonocrinis</taxon>
        <taxon>Amazonocrinis nigriterrae</taxon>
    </lineage>
</organism>
<dbReference type="CDD" id="cd07041">
    <property type="entry name" value="STAS_RsbR_RsbS_like"/>
    <property type="match status" value="1"/>
</dbReference>
<accession>A0A8J7L8M8</accession>
<dbReference type="EMBL" id="JAECZC010000026">
    <property type="protein sequence ID" value="MBH8563528.1"/>
    <property type="molecule type" value="Genomic_DNA"/>
</dbReference>
<dbReference type="PANTHER" id="PTHR33745:SF1">
    <property type="entry name" value="RSBT ANTAGONIST PROTEIN RSBS"/>
    <property type="match status" value="1"/>
</dbReference>
<dbReference type="RefSeq" id="WP_198125404.1">
    <property type="nucleotide sequence ID" value="NZ_JAECZC010000026.1"/>
</dbReference>
<dbReference type="Pfam" id="PF01740">
    <property type="entry name" value="STAS"/>
    <property type="match status" value="1"/>
</dbReference>
<dbReference type="PANTHER" id="PTHR33745">
    <property type="entry name" value="RSBT ANTAGONIST PROTEIN RSBS-RELATED"/>
    <property type="match status" value="1"/>
</dbReference>
<keyword evidence="3" id="KW-1185">Reference proteome</keyword>
<feature type="domain" description="STAS" evidence="1">
    <location>
        <begin position="7"/>
        <end position="118"/>
    </location>
</feature>
<dbReference type="Gene3D" id="3.30.750.24">
    <property type="entry name" value="STAS domain"/>
    <property type="match status" value="1"/>
</dbReference>